<dbReference type="eggNOG" id="COG3190">
    <property type="taxonomic scope" value="Bacteria"/>
</dbReference>
<name>B6BK20_SULGG</name>
<accession>H1FS30</accession>
<evidence type="ECO:0000313" key="3">
    <source>
        <dbReference type="Proteomes" id="UP000006431"/>
    </source>
</evidence>
<keyword evidence="1" id="KW-1133">Transmembrane helix</keyword>
<accession>B6BK20</accession>
<protein>
    <submittedName>
        <fullName evidence="2">Uncharacterized protein</fullName>
    </submittedName>
</protein>
<gene>
    <name evidence="2" type="ORF">SMGD1_2588</name>
</gene>
<dbReference type="STRING" id="929558.SMGD1_2588"/>
<dbReference type="AlphaFoldDB" id="B6BK20"/>
<evidence type="ECO:0000256" key="1">
    <source>
        <dbReference type="SAM" id="Phobius"/>
    </source>
</evidence>
<evidence type="ECO:0000313" key="2">
    <source>
        <dbReference type="EMBL" id="EHP31110.1"/>
    </source>
</evidence>
<reference evidence="2 3" key="1">
    <citation type="journal article" date="2012" name="Proc. Natl. Acad. Sci. U.S.A.">
        <title>Genome and physiology of a model Epsilonproteobacterium responsible for sulfide detoxification in marine oxygen depletion zones.</title>
        <authorList>
            <person name="Grote J."/>
            <person name="Schott T."/>
            <person name="Bruckner C.G."/>
            <person name="Glockner F.O."/>
            <person name="Jost G."/>
            <person name="Teeling H."/>
            <person name="Labrenz M."/>
            <person name="Jurgens K."/>
        </authorList>
    </citation>
    <scope>NUCLEOTIDE SEQUENCE [LARGE SCALE GENOMIC DNA]</scope>
    <source>
        <strain evidence="2 3">GD1</strain>
    </source>
</reference>
<keyword evidence="3" id="KW-1185">Reference proteome</keyword>
<dbReference type="HOGENOM" id="CLU_1101296_0_0_7"/>
<feature type="transmembrane region" description="Helical" evidence="1">
    <location>
        <begin position="148"/>
        <end position="166"/>
    </location>
</feature>
<dbReference type="Proteomes" id="UP000006431">
    <property type="component" value="Unassembled WGS sequence"/>
</dbReference>
<keyword evidence="1" id="KW-0812">Transmembrane</keyword>
<proteinExistence type="predicted"/>
<organism evidence="2 3">
    <name type="scientific">Sulfurimonas gotlandica (strain DSM 19862 / JCM 16533 / GD1)</name>
    <dbReference type="NCBI Taxonomy" id="929558"/>
    <lineage>
        <taxon>Bacteria</taxon>
        <taxon>Pseudomonadati</taxon>
        <taxon>Campylobacterota</taxon>
        <taxon>Epsilonproteobacteria</taxon>
        <taxon>Campylobacterales</taxon>
        <taxon>Sulfurimonadaceae</taxon>
        <taxon>Sulfurimonas</taxon>
    </lineage>
</organism>
<comment type="caution">
    <text evidence="2">The sequence shown here is derived from an EMBL/GenBank/DDBJ whole genome shotgun (WGS) entry which is preliminary data.</text>
</comment>
<dbReference type="OrthoDB" id="5338856at2"/>
<keyword evidence="1" id="KW-0472">Membrane</keyword>
<sequence length="290" mass="32424">MIRLLLIFLLPLALNASKILSYNIYDRTDRADVMITFDTPYEGVIKQSISQSKIIIKLTDAQIESAKLKKLSSKFLHSLSITPMAGYTQIVASVSDSVKLIASKTSDAYGLRLRFSSSSPIPAKASATANNNILSSLPTKKDGEMTQSYYIVVAILIIGILILLFIKRKAAPKANKEQQSSWLFKENQTNNQTPAESNNNNVSIRFQKNIDNSNSVVMLDFGEQSYLVLMGTSNILLDKFTDNKPVTQEDFETILQNRHQELDEFLALKDKTKEPLQAYKERAASIAYEA</sequence>
<dbReference type="EMBL" id="AFRZ01000001">
    <property type="protein sequence ID" value="EHP31110.1"/>
    <property type="molecule type" value="Genomic_DNA"/>
</dbReference>
<dbReference type="PATRIC" id="fig|929558.5.peg.2577"/>
<dbReference type="RefSeq" id="WP_008337400.1">
    <property type="nucleotide sequence ID" value="NZ_AFRZ01000001.1"/>
</dbReference>